<dbReference type="EMBL" id="AMQN01001109">
    <property type="status" value="NOT_ANNOTATED_CDS"/>
    <property type="molecule type" value="Genomic_DNA"/>
</dbReference>
<dbReference type="PANTHER" id="PTHR21436">
    <property type="entry name" value="COILED-COIL DOMAIN-CONTAINING PROTEIN 142"/>
    <property type="match status" value="1"/>
</dbReference>
<feature type="domain" description="Coiled-coil protein 142 C-terminal" evidence="2">
    <location>
        <begin position="490"/>
        <end position="974"/>
    </location>
</feature>
<dbReference type="EnsemblMetazoa" id="CapteT221350">
    <property type="protein sequence ID" value="CapteP221350"/>
    <property type="gene ID" value="CapteG221350"/>
</dbReference>
<dbReference type="Proteomes" id="UP000014760">
    <property type="component" value="Unassembled WGS sequence"/>
</dbReference>
<dbReference type="OrthoDB" id="6579237at2759"/>
<name>R7UV10_CAPTE</name>
<protein>
    <recommendedName>
        <fullName evidence="2">Coiled-coil protein 142 C-terminal domain-containing protein</fullName>
    </recommendedName>
</protein>
<dbReference type="PANTHER" id="PTHR21436:SF2">
    <property type="entry name" value="COILED-COIL DOMAIN-CONTAINING PROTEIN 142"/>
    <property type="match status" value="1"/>
</dbReference>
<gene>
    <name evidence="3" type="ORF">CAPTEDRAFT_221350</name>
</gene>
<feature type="region of interest" description="Disordered" evidence="1">
    <location>
        <begin position="941"/>
        <end position="960"/>
    </location>
</feature>
<reference evidence="5" key="1">
    <citation type="submission" date="2012-12" db="EMBL/GenBank/DDBJ databases">
        <authorList>
            <person name="Hellsten U."/>
            <person name="Grimwood J."/>
            <person name="Chapman J.A."/>
            <person name="Shapiro H."/>
            <person name="Aerts A."/>
            <person name="Otillar R.P."/>
            <person name="Terry A.Y."/>
            <person name="Boore J.L."/>
            <person name="Simakov O."/>
            <person name="Marletaz F."/>
            <person name="Cho S.-J."/>
            <person name="Edsinger-Gonzales E."/>
            <person name="Havlak P."/>
            <person name="Kuo D.-H."/>
            <person name="Larsson T."/>
            <person name="Lv J."/>
            <person name="Arendt D."/>
            <person name="Savage R."/>
            <person name="Osoegawa K."/>
            <person name="de Jong P."/>
            <person name="Lindberg D.R."/>
            <person name="Seaver E.C."/>
            <person name="Weisblat D.A."/>
            <person name="Putnam N.H."/>
            <person name="Grigoriev I.V."/>
            <person name="Rokhsar D.S."/>
        </authorList>
    </citation>
    <scope>NUCLEOTIDE SEQUENCE</scope>
    <source>
        <strain evidence="5">I ESC-2004</strain>
    </source>
</reference>
<keyword evidence="5" id="KW-1185">Reference proteome</keyword>
<feature type="compositionally biased region" description="Basic and acidic residues" evidence="1">
    <location>
        <begin position="453"/>
        <end position="465"/>
    </location>
</feature>
<evidence type="ECO:0000313" key="5">
    <source>
        <dbReference type="Proteomes" id="UP000014760"/>
    </source>
</evidence>
<evidence type="ECO:0000313" key="4">
    <source>
        <dbReference type="EnsemblMetazoa" id="CapteP221350"/>
    </source>
</evidence>
<sequence length="995" mass="111445">MSQPGGGRLPPLQAIGRSKKIDFSDAPPDLDEDDIENFIDNYDDDVKRAFRPPPYRYDPSHAEQAAGTLSRMFKTLEPGRHVCKRYGSQASVNFTHCRDSVPLAQQYSQLRELLERQAWLDLVRDLLSRTDALSAYVRNLEDIVQNDLKTWHEICQGSIEVPPCTHLEDFSALLEELRVHTTHWNTIKQRIHSDPWLRQRRAHLLHQMQHMQAVLLGLRQRALWWLDRLVHVGLRVLAHCDLDRLSQDALWSITRGLEEFNTLVLLSRDEPRDSPSVSEHNRPCNIHCSLTPIPFSRVLHILANERAQYAAAITQDFFTGHSAFLRTLSKAQLPVYSWSDQFTLQGNPRVTTSDYHSGSGGSHVSLSTAILRVGSMCAPDLSQEPSPLFDFARRETTFANRFLQIVCHSTNLLKKPNGSLRLRSAKPPVHSEPAKNRARPSLPLPSRAPPPPRTEEPLARGDIKRKSVSWGDASEHSTISQLTHKYSELLWQYFIPNLFAFLCEPVWRTPGTRQLLVTEKVGSLYLCPVVVQEMVVSMMQQTCVKDIFPVAAVAPLQNVSRRLHVTIAWMAWDQAFSRALASQVSDKCAPIPLADGEVSTRSALILHQSFHPLMSALHSLDLSESKDQDSSSKPAVPSRSVSNVLLLPTLHRLLITTSFCVKWCQVKATQFLKDRSLEQFLLVTQSDLKILTDDARFVLELTQAGCSLPAAAPKRNASSSIAPSETHLRAELSSSWQALNATHGSLQTLSGSSLKQFREQCLAEAKDFFADEMPSGKEWRRNEANPYVLQAVSVLLEPVVRASAGLRPTAQLSTISLAVTTLCDAWTDNILSNKIRFSLPGAQQLQLDFSAVKDWLEENISAEGVRQSILALDSFRHLQGVVGLLKRQQQGQRAGRRSHRPLCSTDLALASTPRCDISVSSVSEPYTTEIELNTASAKTNGQCSDESLRSANGFHSEGEDSEVKYRVPKMEQWLALRVQGGARSWPKMPSCFQQS</sequence>
<dbReference type="STRING" id="283909.R7UV10"/>
<accession>R7UV10</accession>
<feature type="region of interest" description="Disordered" evidence="1">
    <location>
        <begin position="1"/>
        <end position="32"/>
    </location>
</feature>
<evidence type="ECO:0000259" key="2">
    <source>
        <dbReference type="Pfam" id="PF14923"/>
    </source>
</evidence>
<evidence type="ECO:0000256" key="1">
    <source>
        <dbReference type="SAM" id="MobiDB-lite"/>
    </source>
</evidence>
<reference evidence="3 5" key="2">
    <citation type="journal article" date="2013" name="Nature">
        <title>Insights into bilaterian evolution from three spiralian genomes.</title>
        <authorList>
            <person name="Simakov O."/>
            <person name="Marletaz F."/>
            <person name="Cho S.J."/>
            <person name="Edsinger-Gonzales E."/>
            <person name="Havlak P."/>
            <person name="Hellsten U."/>
            <person name="Kuo D.H."/>
            <person name="Larsson T."/>
            <person name="Lv J."/>
            <person name="Arendt D."/>
            <person name="Savage R."/>
            <person name="Osoegawa K."/>
            <person name="de Jong P."/>
            <person name="Grimwood J."/>
            <person name="Chapman J.A."/>
            <person name="Shapiro H."/>
            <person name="Aerts A."/>
            <person name="Otillar R.P."/>
            <person name="Terry A.Y."/>
            <person name="Boore J.L."/>
            <person name="Grigoriev I.V."/>
            <person name="Lindberg D.R."/>
            <person name="Seaver E.C."/>
            <person name="Weisblat D.A."/>
            <person name="Putnam N.H."/>
            <person name="Rokhsar D.S."/>
        </authorList>
    </citation>
    <scope>NUCLEOTIDE SEQUENCE</scope>
    <source>
        <strain evidence="3 5">I ESC-2004</strain>
    </source>
</reference>
<reference evidence="4" key="3">
    <citation type="submission" date="2015-06" db="UniProtKB">
        <authorList>
            <consortium name="EnsemblMetazoa"/>
        </authorList>
    </citation>
    <scope>IDENTIFICATION</scope>
</reference>
<feature type="region of interest" description="Disordered" evidence="1">
    <location>
        <begin position="418"/>
        <end position="469"/>
    </location>
</feature>
<organism evidence="3">
    <name type="scientific">Capitella teleta</name>
    <name type="common">Polychaete worm</name>
    <dbReference type="NCBI Taxonomy" id="283909"/>
    <lineage>
        <taxon>Eukaryota</taxon>
        <taxon>Metazoa</taxon>
        <taxon>Spiralia</taxon>
        <taxon>Lophotrochozoa</taxon>
        <taxon>Annelida</taxon>
        <taxon>Polychaeta</taxon>
        <taxon>Sedentaria</taxon>
        <taxon>Scolecida</taxon>
        <taxon>Capitellidae</taxon>
        <taxon>Capitella</taxon>
    </lineage>
</organism>
<dbReference type="OMA" id="TWEQLQH"/>
<dbReference type="Pfam" id="PF14923">
    <property type="entry name" value="CCDC142"/>
    <property type="match status" value="1"/>
</dbReference>
<dbReference type="InterPro" id="IPR026700">
    <property type="entry name" value="CCDC142"/>
</dbReference>
<dbReference type="AlphaFoldDB" id="R7UV10"/>
<feature type="compositionally biased region" description="Pro residues" evidence="1">
    <location>
        <begin position="442"/>
        <end position="452"/>
    </location>
</feature>
<evidence type="ECO:0000313" key="3">
    <source>
        <dbReference type="EMBL" id="ELU07777.1"/>
    </source>
</evidence>
<dbReference type="EMBL" id="KB299619">
    <property type="protein sequence ID" value="ELU07777.1"/>
    <property type="molecule type" value="Genomic_DNA"/>
</dbReference>
<dbReference type="InterPro" id="IPR055350">
    <property type="entry name" value="CCDC142_C"/>
</dbReference>
<proteinExistence type="predicted"/>
<dbReference type="HOGENOM" id="CLU_305297_0_0_1"/>